<dbReference type="InterPro" id="IPR053151">
    <property type="entry name" value="RNase_H-like"/>
</dbReference>
<dbReference type="Proteomes" id="UP000694930">
    <property type="component" value="Chromosome 2"/>
</dbReference>
<dbReference type="Gene3D" id="3.30.420.10">
    <property type="entry name" value="Ribonuclease H-like superfamily/Ribonuclease H"/>
    <property type="match status" value="1"/>
</dbReference>
<dbReference type="InterPro" id="IPR012337">
    <property type="entry name" value="RNaseH-like_sf"/>
</dbReference>
<dbReference type="RefSeq" id="XP_015064690.1">
    <property type="nucleotide sequence ID" value="XM_015209204.1"/>
</dbReference>
<keyword evidence="2" id="KW-1185">Reference proteome</keyword>
<sequence length="163" mass="18583">MAAQSIIQLGAGGILRDKSGRLVMTFTTPLGEGTNNKAELEAAILGLTWALELGYRNIILELDSQLVVHWILKKVAPQWSIITQLGRLQNLISQTQNFKCLHVFREANWVADALSKHSHKTTTPQVYFNIQHTPKKARPYYHLDLLQMPSFRRNKTKRIKEPP</sequence>
<dbReference type="PANTHER" id="PTHR47723">
    <property type="entry name" value="OS05G0353850 PROTEIN"/>
    <property type="match status" value="1"/>
</dbReference>
<dbReference type="InterPro" id="IPR036397">
    <property type="entry name" value="RNaseH_sf"/>
</dbReference>
<evidence type="ECO:0000313" key="3">
    <source>
        <dbReference type="RefSeq" id="XP_015064690.1"/>
    </source>
</evidence>
<feature type="domain" description="RNase H type-1" evidence="1">
    <location>
        <begin position="10"/>
        <end position="117"/>
    </location>
</feature>
<proteinExistence type="predicted"/>
<accession>A0ABM1G1N6</accession>
<gene>
    <name evidence="3" type="primary">LOC107009897</name>
</gene>
<organism evidence="2 3">
    <name type="scientific">Solanum pennellii</name>
    <name type="common">Tomato</name>
    <name type="synonym">Lycopersicon pennellii</name>
    <dbReference type="NCBI Taxonomy" id="28526"/>
    <lineage>
        <taxon>Eukaryota</taxon>
        <taxon>Viridiplantae</taxon>
        <taxon>Streptophyta</taxon>
        <taxon>Embryophyta</taxon>
        <taxon>Tracheophyta</taxon>
        <taxon>Spermatophyta</taxon>
        <taxon>Magnoliopsida</taxon>
        <taxon>eudicotyledons</taxon>
        <taxon>Gunneridae</taxon>
        <taxon>Pentapetalae</taxon>
        <taxon>asterids</taxon>
        <taxon>lamiids</taxon>
        <taxon>Solanales</taxon>
        <taxon>Solanaceae</taxon>
        <taxon>Solanoideae</taxon>
        <taxon>Solaneae</taxon>
        <taxon>Solanum</taxon>
        <taxon>Solanum subgen. Lycopersicon</taxon>
    </lineage>
</organism>
<dbReference type="PANTHER" id="PTHR47723:SF7">
    <property type="entry name" value="RNASE H FAMILY PROTEIN"/>
    <property type="match status" value="1"/>
</dbReference>
<protein>
    <submittedName>
        <fullName evidence="3">Uncharacterized protein LOC107009897</fullName>
    </submittedName>
</protein>
<name>A0ABM1G1N6_SOLPN</name>
<dbReference type="SUPFAM" id="SSF53098">
    <property type="entry name" value="Ribonuclease H-like"/>
    <property type="match status" value="1"/>
</dbReference>
<dbReference type="Pfam" id="PF13456">
    <property type="entry name" value="RVT_3"/>
    <property type="match status" value="1"/>
</dbReference>
<evidence type="ECO:0000259" key="1">
    <source>
        <dbReference type="Pfam" id="PF13456"/>
    </source>
</evidence>
<dbReference type="GeneID" id="107009897"/>
<evidence type="ECO:0000313" key="2">
    <source>
        <dbReference type="Proteomes" id="UP000694930"/>
    </source>
</evidence>
<reference evidence="2" key="1">
    <citation type="journal article" date="2014" name="Nat. Genet.">
        <title>The genome of the stress-tolerant wild tomato species Solanum pennellii.</title>
        <authorList>
            <person name="Bolger A."/>
            <person name="Scossa F."/>
            <person name="Bolger M.E."/>
            <person name="Lanz C."/>
            <person name="Maumus F."/>
            <person name="Tohge T."/>
            <person name="Quesneville H."/>
            <person name="Alseekh S."/>
            <person name="Sorensen I."/>
            <person name="Lichtenstein G."/>
            <person name="Fich E.A."/>
            <person name="Conte M."/>
            <person name="Keller H."/>
            <person name="Schneeberger K."/>
            <person name="Schwacke R."/>
            <person name="Ofner I."/>
            <person name="Vrebalov J."/>
            <person name="Xu Y."/>
            <person name="Osorio S."/>
            <person name="Aflitos S.A."/>
            <person name="Schijlen E."/>
            <person name="Jimenez-Gomez J.M."/>
            <person name="Ryngajllo M."/>
            <person name="Kimura S."/>
            <person name="Kumar R."/>
            <person name="Koenig D."/>
            <person name="Headland L.R."/>
            <person name="Maloof J.N."/>
            <person name="Sinha N."/>
            <person name="van Ham R.C."/>
            <person name="Lankhorst R.K."/>
            <person name="Mao L."/>
            <person name="Vogel A."/>
            <person name="Arsova B."/>
            <person name="Panstruga R."/>
            <person name="Fei Z."/>
            <person name="Rose J.K."/>
            <person name="Zamir D."/>
            <person name="Carrari F."/>
            <person name="Giovannoni J.J."/>
            <person name="Weigel D."/>
            <person name="Usadel B."/>
            <person name="Fernie A.R."/>
        </authorList>
    </citation>
    <scope>NUCLEOTIDE SEQUENCE [LARGE SCALE GENOMIC DNA]</scope>
    <source>
        <strain evidence="2">cv. LA0716</strain>
    </source>
</reference>
<dbReference type="CDD" id="cd06222">
    <property type="entry name" value="RNase_H_like"/>
    <property type="match status" value="1"/>
</dbReference>
<reference evidence="3" key="2">
    <citation type="submission" date="2025-08" db="UniProtKB">
        <authorList>
            <consortium name="RefSeq"/>
        </authorList>
    </citation>
    <scope>IDENTIFICATION</scope>
</reference>
<dbReference type="InterPro" id="IPR044730">
    <property type="entry name" value="RNase_H-like_dom_plant"/>
</dbReference>
<dbReference type="InterPro" id="IPR002156">
    <property type="entry name" value="RNaseH_domain"/>
</dbReference>